<protein>
    <submittedName>
        <fullName evidence="1">Uncharacterized protein</fullName>
    </submittedName>
</protein>
<proteinExistence type="predicted"/>
<accession>A0A7T4N499</accession>
<dbReference type="RefSeq" id="WP_042324133.1">
    <property type="nucleotide sequence ID" value="NZ_CP066075.1"/>
</dbReference>
<keyword evidence="2" id="KW-1185">Reference proteome</keyword>
<reference evidence="1 2" key="1">
    <citation type="submission" date="2020-12" db="EMBL/GenBank/DDBJ databases">
        <title>FDA dAtabase for Regulatory Grade micrObial Sequences (FDA-ARGOS): Supporting development and validation of Infectious Disease Dx tests.</title>
        <authorList>
            <person name="Nelson B."/>
            <person name="Plummer A."/>
            <person name="Tallon L."/>
            <person name="Sadzewicz L."/>
            <person name="Zhao X."/>
            <person name="Boylan J."/>
            <person name="Ott S."/>
            <person name="Bowen H."/>
            <person name="Vavikolanu K."/>
            <person name="Mehta A."/>
            <person name="Aluvathingal J."/>
            <person name="Nadendla S."/>
            <person name="Myers T."/>
            <person name="Yan Y."/>
            <person name="Sichtig H."/>
        </authorList>
    </citation>
    <scope>NUCLEOTIDE SEQUENCE [LARGE SCALE GENOMIC DNA]</scope>
    <source>
        <strain evidence="1 2">FDAARGOS_1049</strain>
    </source>
</reference>
<dbReference type="AlphaFoldDB" id="A0A7T4N499"/>
<dbReference type="EMBL" id="CP066075">
    <property type="protein sequence ID" value="QQC64987.1"/>
    <property type="molecule type" value="Genomic_DNA"/>
</dbReference>
<organism evidence="1 2">
    <name type="scientific">Paraburkholderia ginsengisoli</name>
    <dbReference type="NCBI Taxonomy" id="311231"/>
    <lineage>
        <taxon>Bacteria</taxon>
        <taxon>Pseudomonadati</taxon>
        <taxon>Pseudomonadota</taxon>
        <taxon>Betaproteobacteria</taxon>
        <taxon>Burkholderiales</taxon>
        <taxon>Burkholderiaceae</taxon>
        <taxon>Paraburkholderia</taxon>
    </lineage>
</organism>
<evidence type="ECO:0000313" key="1">
    <source>
        <dbReference type="EMBL" id="QQC64987.1"/>
    </source>
</evidence>
<name>A0A7T4N499_9BURK</name>
<gene>
    <name evidence="1" type="ORF">I6I06_05815</name>
</gene>
<evidence type="ECO:0000313" key="2">
    <source>
        <dbReference type="Proteomes" id="UP000595610"/>
    </source>
</evidence>
<sequence>MCPAYAKKAGNERKKWAKLVPASVDAVQYSTGVGLLAGASESAQCVGCTATGSASTNKVHTNSRAIGMIQMRAKYSILITVSFDILTC</sequence>
<dbReference type="KEGG" id="pgis:I6I06_05815"/>
<dbReference type="Proteomes" id="UP000595610">
    <property type="component" value="Chromosome 1"/>
</dbReference>